<keyword evidence="23" id="KW-0496">Mitochondrion</keyword>
<dbReference type="SUPFAM" id="SSF52540">
    <property type="entry name" value="P-loop containing nucleoside triphosphate hydrolases"/>
    <property type="match status" value="1"/>
</dbReference>
<gene>
    <name evidence="38" type="ORF">NDU88_011565</name>
</gene>
<dbReference type="Gene3D" id="3.40.50.300">
    <property type="entry name" value="P-loop containing nucleotide triphosphate hydrolases"/>
    <property type="match status" value="1"/>
</dbReference>
<dbReference type="PROSITE" id="PS50824">
    <property type="entry name" value="DAPIN"/>
    <property type="match status" value="1"/>
</dbReference>
<keyword evidence="18" id="KW-0067">ATP-binding</keyword>
<keyword evidence="32" id="KW-0449">Lipoprotein</keyword>
<keyword evidence="13" id="KW-0399">Innate immunity</keyword>
<evidence type="ECO:0000256" key="8">
    <source>
        <dbReference type="ARBA" id="ARBA00008665"/>
    </source>
</evidence>
<dbReference type="Proteomes" id="UP001066276">
    <property type="component" value="Chromosome 5"/>
</dbReference>
<evidence type="ECO:0000256" key="6">
    <source>
        <dbReference type="ARBA" id="ARBA00004394"/>
    </source>
</evidence>
<dbReference type="EMBL" id="JANPWB010000009">
    <property type="protein sequence ID" value="KAJ1158893.1"/>
    <property type="molecule type" value="Genomic_DNA"/>
</dbReference>
<comment type="similarity">
    <text evidence="8">Belongs to the NLRP family.</text>
</comment>
<dbReference type="GO" id="GO:0005576">
    <property type="term" value="C:extracellular region"/>
    <property type="evidence" value="ECO:0007669"/>
    <property type="project" value="UniProtKB-SubCell"/>
</dbReference>
<sequence>MRTNLNNDSSLSVGRLPLRGCPQIIYCFKRRQEKGMAHSGKKLLFDYLEELEAADLKKFKSLLEEYPLREGYSKIPRGRLKEAGCIDTADLMISFYKEEYALEIIADLLCQINRRDLLYEFQRRSQAYLEANRQLCRRTAEDHREIYIEHIIETFRMMEEKNSRMGEYVNFRKRYTQLLIMKRHCDQEERKHEIMLSGEKHLELLNQRAACAFTNLEALFHPDEDGHIPRTVVIQGVAGIGKTMTVRMIMLDWASRKLFQDKFEFLFYIPCRTLRHLPLQLSIEDLLSHCNPGITLSISSMLANPEKVLFVVDGFDELKLASGPAVSGSCCGMMPMDGILIRLISKTVLPKSFLIITTRPTALETLGALVKFPRFAEILGFSKEDRKEYFLKFFANEMEGTEAFNAVAEHDILFTMCYIPIICWIVCTVTKPHIENKESIVYALRTITLVYMSFLSNLLKQQDSHSEQVGINSNLKKLCCLAKEGVWEQKILFEESDLIKHGLDITEVMSLFLKNDIFRKDTECEIYYSFVHLSFQEFFAAVFYVLGEDDEAAKDAGHPPQNVIDLMEAYMKQKQSHLMLTVRFLFGLLNQERLCHMKEKLKWKILPNVKPALQQWVRDTVKERGRKIVDQHLDLLQCLFETQDEEFVRGALEYLEDIELKNLILEGDMTAMDFRALTFCLKNSPGVLRFVMSFYTMKPEDLRELLPGLIKCSSLELEHCSLTSTCCAQLASFLKANTFLKELNLSFNGFGDNGVRELCEGLKHNLQTLEMMDCDLTDSCCVDIATVLRTNTSLKMLNLSFNGLKDSGVRLLCDGLKHLSCKTQRLMLGHCSLTGSCCAGLSSVLQSTVSLTDLELDHNLLKDSGIRELCVGLQHSGCRIRTLVIDHCSLTGSCCKDIAAVLKTKKTLKELNLSHNRLKDSGVLHLCEGLKHPACKIQRLFLRRTEVTDDSVQVLCSVLSKNASLQVLDLFWNDVTQRSAPSLNKLQSARAGLDLRVLFKDSGHQEEERVMERKACTLL</sequence>
<keyword evidence="20" id="KW-0391">Immunity</keyword>
<feature type="domain" description="Pyrin" evidence="36">
    <location>
        <begin position="36"/>
        <end position="127"/>
    </location>
</feature>
<evidence type="ECO:0000256" key="11">
    <source>
        <dbReference type="ARBA" id="ARBA00022525"/>
    </source>
</evidence>
<evidence type="ECO:0000256" key="29">
    <source>
        <dbReference type="ARBA" id="ARBA00023212"/>
    </source>
</evidence>
<dbReference type="InterPro" id="IPR041267">
    <property type="entry name" value="NLRP_HD2"/>
</dbReference>
<dbReference type="GO" id="GO:0005783">
    <property type="term" value="C:endoplasmic reticulum"/>
    <property type="evidence" value="ECO:0007669"/>
    <property type="project" value="UniProtKB-SubCell"/>
</dbReference>
<evidence type="ECO:0000313" key="39">
    <source>
        <dbReference type="Proteomes" id="UP001066276"/>
    </source>
</evidence>
<evidence type="ECO:0000259" key="37">
    <source>
        <dbReference type="PROSITE" id="PS50837"/>
    </source>
</evidence>
<dbReference type="GO" id="GO:0005524">
    <property type="term" value="F:ATP binding"/>
    <property type="evidence" value="ECO:0007669"/>
    <property type="project" value="UniProtKB-KW"/>
</dbReference>
<evidence type="ECO:0000256" key="21">
    <source>
        <dbReference type="ARBA" id="ARBA00023015"/>
    </source>
</evidence>
<keyword evidence="9" id="KW-0963">Cytoplasm</keyword>
<dbReference type="Gene3D" id="3.80.10.10">
    <property type="entry name" value="Ribonuclease Inhibitor"/>
    <property type="match status" value="1"/>
</dbReference>
<dbReference type="GO" id="GO:0061702">
    <property type="term" value="C:canonical inflammasome complex"/>
    <property type="evidence" value="ECO:0007669"/>
    <property type="project" value="UniProtKB-SubCell"/>
</dbReference>
<dbReference type="InterPro" id="IPR050637">
    <property type="entry name" value="NLRP_innate_immun_reg"/>
</dbReference>
<keyword evidence="29" id="KW-0206">Cytoskeleton</keyword>
<evidence type="ECO:0000256" key="23">
    <source>
        <dbReference type="ARBA" id="ARBA00023128"/>
    </source>
</evidence>
<evidence type="ECO:0000256" key="22">
    <source>
        <dbReference type="ARBA" id="ARBA00023034"/>
    </source>
</evidence>
<keyword evidence="27" id="KW-0804">Transcription</keyword>
<reference evidence="38" key="1">
    <citation type="journal article" date="2022" name="bioRxiv">
        <title>Sequencing and chromosome-scale assembly of the giantPleurodeles waltlgenome.</title>
        <authorList>
            <person name="Brown T."/>
            <person name="Elewa A."/>
            <person name="Iarovenko S."/>
            <person name="Subramanian E."/>
            <person name="Araus A.J."/>
            <person name="Petzold A."/>
            <person name="Susuki M."/>
            <person name="Suzuki K.-i.T."/>
            <person name="Hayashi T."/>
            <person name="Toyoda A."/>
            <person name="Oliveira C."/>
            <person name="Osipova E."/>
            <person name="Leigh N.D."/>
            <person name="Simon A."/>
            <person name="Yun M.H."/>
        </authorList>
    </citation>
    <scope>NUCLEOTIDE SEQUENCE</scope>
    <source>
        <strain evidence="38">20211129_DDA</strain>
        <tissue evidence="38">Liver</tissue>
    </source>
</reference>
<keyword evidence="12" id="KW-0597">Phosphoprotein</keyword>
<keyword evidence="19" id="KW-0832">Ubl conjugation</keyword>
<dbReference type="InterPro" id="IPR041075">
    <property type="entry name" value="NOD1/2_WH"/>
</dbReference>
<keyword evidence="22" id="KW-0333">Golgi apparatus</keyword>
<dbReference type="Pfam" id="PF14484">
    <property type="entry name" value="FISNA"/>
    <property type="match status" value="1"/>
</dbReference>
<dbReference type="GO" id="GO:0005634">
    <property type="term" value="C:nucleus"/>
    <property type="evidence" value="ECO:0007669"/>
    <property type="project" value="UniProtKB-SubCell"/>
</dbReference>
<keyword evidence="17" id="KW-0256">Endoplasmic reticulum</keyword>
<keyword evidence="21" id="KW-0805">Transcription regulation</keyword>
<dbReference type="AlphaFoldDB" id="A0AAV7S6L2"/>
<dbReference type="InterPro" id="IPR001611">
    <property type="entry name" value="Leu-rich_rpt"/>
</dbReference>
<keyword evidence="30" id="KW-1271">Inflammasome</keyword>
<keyword evidence="39" id="KW-1185">Reference proteome</keyword>
<keyword evidence="31" id="KW-0539">Nucleus</keyword>
<dbReference type="InterPro" id="IPR007111">
    <property type="entry name" value="NACHT_NTPase"/>
</dbReference>
<dbReference type="GO" id="GO:0000139">
    <property type="term" value="C:Golgi membrane"/>
    <property type="evidence" value="ECO:0007669"/>
    <property type="project" value="UniProtKB-SubCell"/>
</dbReference>
<dbReference type="SMART" id="SM00368">
    <property type="entry name" value="LRR_RI"/>
    <property type="match status" value="8"/>
</dbReference>
<dbReference type="InterPro" id="IPR027417">
    <property type="entry name" value="P-loop_NTPase"/>
</dbReference>
<evidence type="ECO:0000256" key="2">
    <source>
        <dbReference type="ARBA" id="ARBA00004123"/>
    </source>
</evidence>
<dbReference type="Pfam" id="PF17779">
    <property type="entry name" value="WHD_NOD2"/>
    <property type="match status" value="1"/>
</dbReference>
<dbReference type="GO" id="GO:0006954">
    <property type="term" value="P:inflammatory response"/>
    <property type="evidence" value="ECO:0007669"/>
    <property type="project" value="UniProtKB-KW"/>
</dbReference>
<evidence type="ECO:0000256" key="30">
    <source>
        <dbReference type="ARBA" id="ARBA00023233"/>
    </source>
</evidence>
<evidence type="ECO:0000256" key="14">
    <source>
        <dbReference type="ARBA" id="ARBA00022737"/>
    </source>
</evidence>
<dbReference type="CDD" id="cd00116">
    <property type="entry name" value="LRR_RI"/>
    <property type="match status" value="1"/>
</dbReference>
<dbReference type="Pfam" id="PF05729">
    <property type="entry name" value="NACHT"/>
    <property type="match status" value="1"/>
</dbReference>
<evidence type="ECO:0000256" key="1">
    <source>
        <dbReference type="ARBA" id="ARBA00004110"/>
    </source>
</evidence>
<evidence type="ECO:0000256" key="7">
    <source>
        <dbReference type="ARBA" id="ARBA00004613"/>
    </source>
</evidence>
<keyword evidence="11" id="KW-0964">Secreted</keyword>
<dbReference type="PANTHER" id="PTHR45690">
    <property type="entry name" value="NACHT, LRR AND PYD DOMAINS-CONTAINING PROTEIN 12"/>
    <property type="match status" value="1"/>
</dbReference>
<evidence type="ECO:0000256" key="3">
    <source>
        <dbReference type="ARBA" id="ARBA00004173"/>
    </source>
</evidence>
<evidence type="ECO:0000256" key="19">
    <source>
        <dbReference type="ARBA" id="ARBA00022843"/>
    </source>
</evidence>
<keyword evidence="16" id="KW-0378">Hydrolase</keyword>
<keyword evidence="26" id="KW-0010">Activator</keyword>
<dbReference type="SUPFAM" id="SSF52047">
    <property type="entry name" value="RNI-like"/>
    <property type="match status" value="1"/>
</dbReference>
<keyword evidence="28" id="KW-0395">Inflammatory response</keyword>
<evidence type="ECO:0000256" key="31">
    <source>
        <dbReference type="ARBA" id="ARBA00023242"/>
    </source>
</evidence>
<evidence type="ECO:0000256" key="24">
    <source>
        <dbReference type="ARBA" id="ARBA00023136"/>
    </source>
</evidence>
<dbReference type="GO" id="GO:0045087">
    <property type="term" value="P:innate immune response"/>
    <property type="evidence" value="ECO:0007669"/>
    <property type="project" value="UniProtKB-KW"/>
</dbReference>
<evidence type="ECO:0000256" key="26">
    <source>
        <dbReference type="ARBA" id="ARBA00023159"/>
    </source>
</evidence>
<evidence type="ECO:0000256" key="16">
    <source>
        <dbReference type="ARBA" id="ARBA00022801"/>
    </source>
</evidence>
<evidence type="ECO:0000256" key="17">
    <source>
        <dbReference type="ARBA" id="ARBA00022824"/>
    </source>
</evidence>
<evidence type="ECO:0000256" key="5">
    <source>
        <dbReference type="ARBA" id="ARBA00004267"/>
    </source>
</evidence>
<dbReference type="InterPro" id="IPR032675">
    <property type="entry name" value="LRR_dom_sf"/>
</dbReference>
<evidence type="ECO:0000256" key="13">
    <source>
        <dbReference type="ARBA" id="ARBA00022588"/>
    </source>
</evidence>
<dbReference type="Pfam" id="PF02758">
    <property type="entry name" value="PYRIN"/>
    <property type="match status" value="1"/>
</dbReference>
<comment type="subcellular location">
    <subcellularLocation>
        <location evidence="5">Cytoplasm</location>
        <location evidence="5">Cytoskeleton</location>
        <location evidence="5">Microtubule organizing center</location>
    </subcellularLocation>
    <subcellularLocation>
        <location evidence="4">Endoplasmic reticulum</location>
    </subcellularLocation>
    <subcellularLocation>
        <location evidence="6">Golgi apparatus membrane</location>
    </subcellularLocation>
    <subcellularLocation>
        <location evidence="1">Inflammasome</location>
    </subcellularLocation>
    <subcellularLocation>
        <location evidence="3">Mitochondrion</location>
    </subcellularLocation>
    <subcellularLocation>
        <location evidence="2">Nucleus</location>
    </subcellularLocation>
    <subcellularLocation>
        <location evidence="7">Secreted</location>
    </subcellularLocation>
</comment>
<dbReference type="InterPro" id="IPR004020">
    <property type="entry name" value="DAPIN"/>
</dbReference>
<evidence type="ECO:0000256" key="12">
    <source>
        <dbReference type="ARBA" id="ARBA00022553"/>
    </source>
</evidence>
<evidence type="ECO:0000256" key="15">
    <source>
        <dbReference type="ARBA" id="ARBA00022741"/>
    </source>
</evidence>
<organism evidence="38 39">
    <name type="scientific">Pleurodeles waltl</name>
    <name type="common">Iberian ribbed newt</name>
    <dbReference type="NCBI Taxonomy" id="8319"/>
    <lineage>
        <taxon>Eukaryota</taxon>
        <taxon>Metazoa</taxon>
        <taxon>Chordata</taxon>
        <taxon>Craniata</taxon>
        <taxon>Vertebrata</taxon>
        <taxon>Euteleostomi</taxon>
        <taxon>Amphibia</taxon>
        <taxon>Batrachia</taxon>
        <taxon>Caudata</taxon>
        <taxon>Salamandroidea</taxon>
        <taxon>Salamandridae</taxon>
        <taxon>Pleurodelinae</taxon>
        <taxon>Pleurodeles</taxon>
    </lineage>
</organism>
<dbReference type="CDD" id="cd08321">
    <property type="entry name" value="Pyrin_ASC-like"/>
    <property type="match status" value="1"/>
</dbReference>
<dbReference type="GO" id="GO:0016787">
    <property type="term" value="F:hydrolase activity"/>
    <property type="evidence" value="ECO:0007669"/>
    <property type="project" value="UniProtKB-KW"/>
</dbReference>
<dbReference type="GO" id="GO:0005739">
    <property type="term" value="C:mitochondrion"/>
    <property type="evidence" value="ECO:0007669"/>
    <property type="project" value="UniProtKB-SubCell"/>
</dbReference>
<evidence type="ECO:0000256" key="9">
    <source>
        <dbReference type="ARBA" id="ARBA00022490"/>
    </source>
</evidence>
<keyword evidence="10" id="KW-1017">Isopeptide bond</keyword>
<keyword evidence="24" id="KW-0472">Membrane</keyword>
<evidence type="ECO:0000256" key="34">
    <source>
        <dbReference type="ARBA" id="ARBA00045987"/>
    </source>
</evidence>
<dbReference type="GO" id="GO:0005815">
    <property type="term" value="C:microtubule organizing center"/>
    <property type="evidence" value="ECO:0007669"/>
    <property type="project" value="UniProtKB-SubCell"/>
</dbReference>
<dbReference type="Gene3D" id="1.10.533.10">
    <property type="entry name" value="Death Domain, Fas"/>
    <property type="match status" value="1"/>
</dbReference>
<comment type="function">
    <text evidence="34">Independently of inflammasome activation, regulates the differentiation of T helper 2 (Th2) cells and has a role in Th2 cell-dependent asthma and tumor growth. During Th2 differentiation, required for optimal IRF4 binding to IL4 promoter and for IRF4-dependent IL4 transcription. Binds to the consensus DNA sequence 5'-GRRGGNRGAG-3'. May also participate in the transcription of IL5, IL13, GATA3, CCR3, CCR4 and MAF.</text>
</comment>
<evidence type="ECO:0000256" key="25">
    <source>
        <dbReference type="ARBA" id="ARBA00023139"/>
    </source>
</evidence>
<protein>
    <recommendedName>
        <fullName evidence="33">NACHT, LRR and PYD domains-containing protein 3</fullName>
    </recommendedName>
</protein>
<evidence type="ECO:0000256" key="20">
    <source>
        <dbReference type="ARBA" id="ARBA00022859"/>
    </source>
</evidence>
<dbReference type="Pfam" id="PF13516">
    <property type="entry name" value="LRR_6"/>
    <property type="match status" value="4"/>
</dbReference>
<proteinExistence type="inferred from homology"/>
<dbReference type="InterPro" id="IPR029495">
    <property type="entry name" value="NACHT-assoc"/>
</dbReference>
<keyword evidence="15" id="KW-0547">Nucleotide-binding</keyword>
<dbReference type="Pfam" id="PF17776">
    <property type="entry name" value="NLRC4_HD2"/>
    <property type="match status" value="1"/>
</dbReference>
<comment type="caution">
    <text evidence="38">The sequence shown here is derived from an EMBL/GenBank/DDBJ whole genome shotgun (WGS) entry which is preliminary data.</text>
</comment>
<dbReference type="SUPFAM" id="SSF47986">
    <property type="entry name" value="DEATH domain"/>
    <property type="match status" value="1"/>
</dbReference>
<evidence type="ECO:0000256" key="28">
    <source>
        <dbReference type="ARBA" id="ARBA00023198"/>
    </source>
</evidence>
<keyword evidence="14" id="KW-0677">Repeat</keyword>
<dbReference type="PANTHER" id="PTHR45690:SF19">
    <property type="entry name" value="NACHT, LRR AND PYD DOMAINS-CONTAINING PROTEIN 3"/>
    <property type="match status" value="1"/>
</dbReference>
<dbReference type="SMART" id="SM01289">
    <property type="entry name" value="PYRIN"/>
    <property type="match status" value="1"/>
</dbReference>
<evidence type="ECO:0000256" key="35">
    <source>
        <dbReference type="ARBA" id="ARBA00048778"/>
    </source>
</evidence>
<evidence type="ECO:0000313" key="38">
    <source>
        <dbReference type="EMBL" id="KAJ1158893.1"/>
    </source>
</evidence>
<dbReference type="PROSITE" id="PS50837">
    <property type="entry name" value="NACHT"/>
    <property type="match status" value="1"/>
</dbReference>
<evidence type="ECO:0000256" key="33">
    <source>
        <dbReference type="ARBA" id="ARBA00040040"/>
    </source>
</evidence>
<name>A0AAV7S6L2_PLEWA</name>
<dbReference type="PROSITE" id="PS51450">
    <property type="entry name" value="LRR"/>
    <property type="match status" value="1"/>
</dbReference>
<comment type="catalytic activity">
    <reaction evidence="35">
        <text>ATP + H2O = ADP + phosphate + H(+)</text>
        <dbReference type="Rhea" id="RHEA:13065"/>
        <dbReference type="ChEBI" id="CHEBI:15377"/>
        <dbReference type="ChEBI" id="CHEBI:15378"/>
        <dbReference type="ChEBI" id="CHEBI:30616"/>
        <dbReference type="ChEBI" id="CHEBI:43474"/>
        <dbReference type="ChEBI" id="CHEBI:456216"/>
    </reaction>
    <physiologicalReaction direction="left-to-right" evidence="35">
        <dbReference type="Rhea" id="RHEA:13066"/>
    </physiologicalReaction>
</comment>
<evidence type="ECO:0000256" key="4">
    <source>
        <dbReference type="ARBA" id="ARBA00004240"/>
    </source>
</evidence>
<evidence type="ECO:0000256" key="32">
    <source>
        <dbReference type="ARBA" id="ARBA00023288"/>
    </source>
</evidence>
<dbReference type="InterPro" id="IPR011029">
    <property type="entry name" value="DEATH-like_dom_sf"/>
</dbReference>
<accession>A0AAV7S6L2</accession>
<evidence type="ECO:0000256" key="27">
    <source>
        <dbReference type="ARBA" id="ARBA00023163"/>
    </source>
</evidence>
<feature type="domain" description="NACHT" evidence="37">
    <location>
        <begin position="230"/>
        <end position="546"/>
    </location>
</feature>
<keyword evidence="25" id="KW-0564">Palmitate</keyword>
<evidence type="ECO:0000259" key="36">
    <source>
        <dbReference type="PROSITE" id="PS50824"/>
    </source>
</evidence>
<evidence type="ECO:0000256" key="18">
    <source>
        <dbReference type="ARBA" id="ARBA00022840"/>
    </source>
</evidence>
<evidence type="ECO:0000256" key="10">
    <source>
        <dbReference type="ARBA" id="ARBA00022499"/>
    </source>
</evidence>